<sequence>MPGTEANLIDYLMARWEEPCGRTIGKVLLKTAVTWMERVAVQKRAPRCPVFLLATIERYVMDESEPAIWRVLAWSKLVKVWACLRWDDLQEIKPAELTFADGRLTTIFRKTKTSGPNRRGKELPVCVGERAFFLDCRWLGWGFESLKTLAAFDRDYLIPQLGAAGNRFIRKMAMRTFNGRVAKLQRQFAE</sequence>
<dbReference type="EMBL" id="CAJNIZ010016451">
    <property type="protein sequence ID" value="CAE7386290.1"/>
    <property type="molecule type" value="Genomic_DNA"/>
</dbReference>
<evidence type="ECO:0000313" key="1">
    <source>
        <dbReference type="EMBL" id="CAE7386290.1"/>
    </source>
</evidence>
<keyword evidence="2" id="KW-1185">Reference proteome</keyword>
<name>A0A812QBY9_SYMPI</name>
<accession>A0A812QBY9</accession>
<organism evidence="1 2">
    <name type="scientific">Symbiodinium pilosum</name>
    <name type="common">Dinoflagellate</name>
    <dbReference type="NCBI Taxonomy" id="2952"/>
    <lineage>
        <taxon>Eukaryota</taxon>
        <taxon>Sar</taxon>
        <taxon>Alveolata</taxon>
        <taxon>Dinophyceae</taxon>
        <taxon>Suessiales</taxon>
        <taxon>Symbiodiniaceae</taxon>
        <taxon>Symbiodinium</taxon>
    </lineage>
</organism>
<feature type="non-terminal residue" evidence="1">
    <location>
        <position position="1"/>
    </location>
</feature>
<evidence type="ECO:0000313" key="2">
    <source>
        <dbReference type="Proteomes" id="UP000649617"/>
    </source>
</evidence>
<proteinExistence type="predicted"/>
<protein>
    <submittedName>
        <fullName evidence="1">Uncharacterized protein</fullName>
    </submittedName>
</protein>
<reference evidence="1" key="1">
    <citation type="submission" date="2021-02" db="EMBL/GenBank/DDBJ databases">
        <authorList>
            <person name="Dougan E. K."/>
            <person name="Rhodes N."/>
            <person name="Thang M."/>
            <person name="Chan C."/>
        </authorList>
    </citation>
    <scope>NUCLEOTIDE SEQUENCE</scope>
</reference>
<comment type="caution">
    <text evidence="1">The sequence shown here is derived from an EMBL/GenBank/DDBJ whole genome shotgun (WGS) entry which is preliminary data.</text>
</comment>
<dbReference type="Proteomes" id="UP000649617">
    <property type="component" value="Unassembled WGS sequence"/>
</dbReference>
<dbReference type="AlphaFoldDB" id="A0A812QBY9"/>
<gene>
    <name evidence="1" type="ORF">SPIL2461_LOCUS9460</name>
</gene>